<feature type="transmembrane region" description="Helical" evidence="1">
    <location>
        <begin position="21"/>
        <end position="46"/>
    </location>
</feature>
<dbReference type="RefSeq" id="WP_099624025.1">
    <property type="nucleotide sequence ID" value="NZ_CP024201.1"/>
</dbReference>
<keyword evidence="3" id="KW-1185">Reference proteome</keyword>
<gene>
    <name evidence="2" type="ORF">CSW64_21500</name>
</gene>
<dbReference type="Proteomes" id="UP000228945">
    <property type="component" value="Chromosome"/>
</dbReference>
<dbReference type="EMBL" id="CP024201">
    <property type="protein sequence ID" value="ATQ44777.1"/>
    <property type="molecule type" value="Genomic_DNA"/>
</dbReference>
<evidence type="ECO:0000313" key="3">
    <source>
        <dbReference type="Proteomes" id="UP000228945"/>
    </source>
</evidence>
<proteinExistence type="predicted"/>
<dbReference type="KEGG" id="cmb:CSW64_21500"/>
<organism evidence="2 3">
    <name type="scientific">Caulobacter mirabilis</name>
    <dbReference type="NCBI Taxonomy" id="69666"/>
    <lineage>
        <taxon>Bacteria</taxon>
        <taxon>Pseudomonadati</taxon>
        <taxon>Pseudomonadota</taxon>
        <taxon>Alphaproteobacteria</taxon>
        <taxon>Caulobacterales</taxon>
        <taxon>Caulobacteraceae</taxon>
        <taxon>Caulobacter</taxon>
    </lineage>
</organism>
<dbReference type="AlphaFoldDB" id="A0A2D2B3G9"/>
<feature type="transmembrane region" description="Helical" evidence="1">
    <location>
        <begin position="80"/>
        <end position="100"/>
    </location>
</feature>
<name>A0A2D2B3G9_9CAUL</name>
<keyword evidence="1" id="KW-0812">Transmembrane</keyword>
<evidence type="ECO:0000256" key="1">
    <source>
        <dbReference type="SAM" id="Phobius"/>
    </source>
</evidence>
<keyword evidence="1" id="KW-1133">Transmembrane helix</keyword>
<evidence type="ECO:0000313" key="2">
    <source>
        <dbReference type="EMBL" id="ATQ44777.1"/>
    </source>
</evidence>
<reference evidence="2 3" key="1">
    <citation type="submission" date="2017-10" db="EMBL/GenBank/DDBJ databases">
        <title>Genome sequence of Caulobacter mirabilis FWC38.</title>
        <authorList>
            <person name="Fiebig A."/>
            <person name="Crosson S."/>
        </authorList>
    </citation>
    <scope>NUCLEOTIDE SEQUENCE [LARGE SCALE GENOMIC DNA]</scope>
    <source>
        <strain evidence="2 3">FWC 38</strain>
    </source>
</reference>
<protein>
    <submittedName>
        <fullName evidence="2">Uncharacterized protein</fullName>
    </submittedName>
</protein>
<accession>A0A2D2B3G9</accession>
<sequence>MSLLLHEPLSRGGERREMVARLFAVTSVIYALLALLTGAVAAAGLFGLAGLGADPGAADAARLLGLPWSLAVGLGADDRLATLLLALGALGLNLALLAAATRAIRGRRRRG</sequence>
<keyword evidence="1" id="KW-0472">Membrane</keyword>